<keyword evidence="7" id="KW-1185">Reference proteome</keyword>
<dbReference type="Pfam" id="PF00931">
    <property type="entry name" value="NB-ARC"/>
    <property type="match status" value="1"/>
</dbReference>
<sequence>MQELKDRRYFIVFDDLWTIDMWRWIKEFAFPISNKKGSRIVVTTRDIGLAKECSLASHIYVLRPLQSVDAVNLLLRKSRKGQEDMEKDETLKNIVKKLVKKCGGLPLAILMVGGVLATKKVAEWSQFYNHLPSELETNPSLEAMRRMVTLSYNHLPSHLKSCFLYLSIFPEDFEIKRRSLVDRWIAEGFIIARGRVNIEDIGKSYFIELINRSMIIPSRLNVEGTIKSCRVHDIMRDVMVSIARDENFVYLAADDSVTSVAEENFRHVAYHGRKGLKECIDWRHVRSLTMFGERHIEPPAPLFSPSLRMIRALDLHGTHFGITQKDIKDIGLLRHLKYLYIGSAKAYSNIYRIPRSIGKLKDLQTLEIRMTDISTIPNEVCKLVSLRSIRCRKTHWLYYVCGVSMGCLVDKLYQHVITHDSGEISVKPRMTCFSHWSIYKGVSVPRGIRKLRELQTLEVVDIKRSDANAIKELGELLQLKKLGVVTKEATEEKCKLLCAAIEKFTSLCSLNVDADQDGSLEWLHSVSSPPLPMRSLKLVGRLGEMPDWFGSLAHLVKIYLGHSWLEGGKTMELLGGLPSLMVLGLRQNAYVGKRLVFGVGAFPNLRELDIYYPDRVREVIFEEGTAHQLEKIQLRGGRCVEFIGVKHLPRVKQISLGLRARVAKLGVLQGEVEAHPNHPLLRLMEEWSMHNIDPSEHEAREEGIANFLRQRQQERSAHNRKWWPFRRRTPLGVFVHHSQGSNVEDDGDDFHSCISHDEDAC</sequence>
<feature type="domain" description="Disease resistance protein winged helix" evidence="4">
    <location>
        <begin position="168"/>
        <end position="238"/>
    </location>
</feature>
<dbReference type="Gene3D" id="1.10.8.430">
    <property type="entry name" value="Helical domain of apoptotic protease-activating factors"/>
    <property type="match status" value="1"/>
</dbReference>
<dbReference type="Gene3D" id="3.40.50.300">
    <property type="entry name" value="P-loop containing nucleotide triphosphate hydrolases"/>
    <property type="match status" value="1"/>
</dbReference>
<evidence type="ECO:0000313" key="7">
    <source>
        <dbReference type="Proteomes" id="UP000011116"/>
    </source>
</evidence>
<dbReference type="SMR" id="M0VSE6"/>
<dbReference type="GO" id="GO:0042742">
    <property type="term" value="P:defense response to bacterium"/>
    <property type="evidence" value="ECO:0007669"/>
    <property type="project" value="UniProtKB-ARBA"/>
</dbReference>
<name>M0VSE6_HORVV</name>
<evidence type="ECO:0000256" key="2">
    <source>
        <dbReference type="ARBA" id="ARBA00022821"/>
    </source>
</evidence>
<accession>M0VSE6</accession>
<dbReference type="InterPro" id="IPR042197">
    <property type="entry name" value="Apaf_helical"/>
</dbReference>
<dbReference type="Gene3D" id="1.10.10.10">
    <property type="entry name" value="Winged helix-like DNA-binding domain superfamily/Winged helix DNA-binding domain"/>
    <property type="match status" value="1"/>
</dbReference>
<dbReference type="InterPro" id="IPR002182">
    <property type="entry name" value="NB-ARC"/>
</dbReference>
<dbReference type="PANTHER" id="PTHR23155:SF963">
    <property type="entry name" value="OS06G0287000 PROTEIN"/>
    <property type="match status" value="1"/>
</dbReference>
<dbReference type="Gene3D" id="3.80.10.10">
    <property type="entry name" value="Ribonuclease Inhibitor"/>
    <property type="match status" value="1"/>
</dbReference>
<reference evidence="7" key="1">
    <citation type="journal article" date="2012" name="Nature">
        <title>A physical, genetic and functional sequence assembly of the barley genome.</title>
        <authorList>
            <consortium name="The International Barley Genome Sequencing Consortium"/>
            <person name="Mayer K.F."/>
            <person name="Waugh R."/>
            <person name="Brown J.W."/>
            <person name="Schulman A."/>
            <person name="Langridge P."/>
            <person name="Platzer M."/>
            <person name="Fincher G.B."/>
            <person name="Muehlbauer G.J."/>
            <person name="Sato K."/>
            <person name="Close T.J."/>
            <person name="Wise R.P."/>
            <person name="Stein N."/>
        </authorList>
    </citation>
    <scope>NUCLEOTIDE SEQUENCE [LARGE SCALE GENOMIC DNA]</scope>
    <source>
        <strain evidence="7">cv. Morex</strain>
    </source>
</reference>
<evidence type="ECO:0000256" key="1">
    <source>
        <dbReference type="ARBA" id="ARBA00022737"/>
    </source>
</evidence>
<dbReference type="InterPro" id="IPR027417">
    <property type="entry name" value="P-loop_NTPase"/>
</dbReference>
<dbReference type="STRING" id="112509.M0VSE6"/>
<evidence type="ECO:0000259" key="4">
    <source>
        <dbReference type="Pfam" id="PF23559"/>
    </source>
</evidence>
<dbReference type="Proteomes" id="UP000011116">
    <property type="component" value="Chromosome 7H"/>
</dbReference>
<dbReference type="PRINTS" id="PR00364">
    <property type="entry name" value="DISEASERSIST"/>
</dbReference>
<organism evidence="6 7">
    <name type="scientific">Hordeum vulgare subsp. vulgare</name>
    <name type="common">Domesticated barley</name>
    <dbReference type="NCBI Taxonomy" id="112509"/>
    <lineage>
        <taxon>Eukaryota</taxon>
        <taxon>Viridiplantae</taxon>
        <taxon>Streptophyta</taxon>
        <taxon>Embryophyta</taxon>
        <taxon>Tracheophyta</taxon>
        <taxon>Spermatophyta</taxon>
        <taxon>Magnoliopsida</taxon>
        <taxon>Liliopsida</taxon>
        <taxon>Poales</taxon>
        <taxon>Poaceae</taxon>
        <taxon>BOP clade</taxon>
        <taxon>Pooideae</taxon>
        <taxon>Triticodae</taxon>
        <taxon>Triticeae</taxon>
        <taxon>Hordeinae</taxon>
        <taxon>Hordeum</taxon>
    </lineage>
</organism>
<evidence type="ECO:0000259" key="3">
    <source>
        <dbReference type="Pfam" id="PF00931"/>
    </source>
</evidence>
<dbReference type="InterPro" id="IPR032675">
    <property type="entry name" value="LRR_dom_sf"/>
</dbReference>
<dbReference type="AlphaFoldDB" id="M0VSE6"/>
<protein>
    <submittedName>
        <fullName evidence="6">Uncharacterized protein</fullName>
    </submittedName>
</protein>
<dbReference type="SUPFAM" id="SSF52058">
    <property type="entry name" value="L domain-like"/>
    <property type="match status" value="1"/>
</dbReference>
<keyword evidence="1" id="KW-0677">Repeat</keyword>
<dbReference type="Gramene" id="HORVU.MOREX.r3.7HG0639870.1">
    <property type="protein sequence ID" value="HORVU.MOREX.r3.7HG0639870.1"/>
    <property type="gene ID" value="HORVU.MOREX.r3.7HG0639870"/>
</dbReference>
<proteinExistence type="predicted"/>
<dbReference type="PaxDb" id="4513-MLOC_36864.4"/>
<feature type="domain" description="Disease resistance R13L4/SHOC-2-like LRR" evidence="5">
    <location>
        <begin position="284"/>
        <end position="396"/>
    </location>
</feature>
<dbReference type="InParanoid" id="M0VSE6"/>
<dbReference type="SUPFAM" id="SSF52540">
    <property type="entry name" value="P-loop containing nucleoside triphosphate hydrolases"/>
    <property type="match status" value="1"/>
</dbReference>
<dbReference type="eggNOG" id="KOG4658">
    <property type="taxonomic scope" value="Eukaryota"/>
</dbReference>
<dbReference type="PANTHER" id="PTHR23155">
    <property type="entry name" value="DISEASE RESISTANCE PROTEIN RP"/>
    <property type="match status" value="1"/>
</dbReference>
<dbReference type="EnsemblPlants" id="HORVU.MOREX.r3.7HG0639870.1">
    <property type="protein sequence ID" value="HORVU.MOREX.r3.7HG0639870.1"/>
    <property type="gene ID" value="HORVU.MOREX.r3.7HG0639870"/>
</dbReference>
<keyword evidence="2" id="KW-0611">Plant defense</keyword>
<dbReference type="InterPro" id="IPR055414">
    <property type="entry name" value="LRR_R13L4/SHOC2-like"/>
</dbReference>
<evidence type="ECO:0000259" key="5">
    <source>
        <dbReference type="Pfam" id="PF23598"/>
    </source>
</evidence>
<dbReference type="InterPro" id="IPR036388">
    <property type="entry name" value="WH-like_DNA-bd_sf"/>
</dbReference>
<dbReference type="Pfam" id="PF23559">
    <property type="entry name" value="WHD_DRP"/>
    <property type="match status" value="1"/>
</dbReference>
<dbReference type="GO" id="GO:0043531">
    <property type="term" value="F:ADP binding"/>
    <property type="evidence" value="ECO:0007669"/>
    <property type="project" value="InterPro"/>
</dbReference>
<dbReference type="InterPro" id="IPR058922">
    <property type="entry name" value="WHD_DRP"/>
</dbReference>
<reference evidence="6" key="3">
    <citation type="submission" date="2022-01" db="UniProtKB">
        <authorList>
            <consortium name="EnsemblPlants"/>
        </authorList>
    </citation>
    <scope>IDENTIFICATION</scope>
    <source>
        <strain evidence="6">subsp. vulgare</strain>
    </source>
</reference>
<dbReference type="ExpressionAtlas" id="M0VSE6">
    <property type="expression patterns" value="differential"/>
</dbReference>
<feature type="domain" description="NB-ARC" evidence="3">
    <location>
        <begin position="3"/>
        <end position="77"/>
    </location>
</feature>
<dbReference type="GO" id="GO:0002758">
    <property type="term" value="P:innate immune response-activating signaling pathway"/>
    <property type="evidence" value="ECO:0007669"/>
    <property type="project" value="UniProtKB-ARBA"/>
</dbReference>
<feature type="domain" description="Disease resistance R13L4/SHOC-2-like LRR" evidence="5">
    <location>
        <begin position="438"/>
        <end position="680"/>
    </location>
</feature>
<evidence type="ECO:0000313" key="6">
    <source>
        <dbReference type="EnsemblPlants" id="HORVU.MOREX.r3.7HG0639870.1"/>
    </source>
</evidence>
<dbReference type="InterPro" id="IPR044974">
    <property type="entry name" value="Disease_R_plants"/>
</dbReference>
<dbReference type="FunFam" id="1.10.10.10:FF:000322">
    <property type="entry name" value="Probable disease resistance protein At1g63360"/>
    <property type="match status" value="1"/>
</dbReference>
<dbReference type="Pfam" id="PF23598">
    <property type="entry name" value="LRR_14"/>
    <property type="match status" value="2"/>
</dbReference>
<dbReference type="GO" id="GO:0009626">
    <property type="term" value="P:plant-type hypersensitive response"/>
    <property type="evidence" value="ECO:0007669"/>
    <property type="project" value="UniProtKB-ARBA"/>
</dbReference>
<dbReference type="OMA" id="ERHIEPP"/>
<reference evidence="6" key="2">
    <citation type="submission" date="2020-10" db="EMBL/GenBank/DDBJ databases">
        <authorList>
            <person name="Scholz U."/>
            <person name="Mascher M."/>
            <person name="Fiebig A."/>
        </authorList>
    </citation>
    <scope>NUCLEOTIDE SEQUENCE [LARGE SCALE GENOMIC DNA]</scope>
    <source>
        <strain evidence="6">cv. Morex</strain>
    </source>
</reference>